<dbReference type="Pfam" id="PF22633">
    <property type="entry name" value="F5_F8_type_C_2"/>
    <property type="match status" value="1"/>
</dbReference>
<dbReference type="Gene3D" id="2.60.120.260">
    <property type="entry name" value="Galactose-binding domain-like"/>
    <property type="match status" value="1"/>
</dbReference>
<feature type="domain" description="Apple" evidence="1">
    <location>
        <begin position="32"/>
        <end position="97"/>
    </location>
</feature>
<gene>
    <name evidence="3" type="primary">LOC124816922</name>
</gene>
<keyword evidence="2" id="KW-1185">Reference proteome</keyword>
<dbReference type="RefSeq" id="XP_065664886.1">
    <property type="nucleotide sequence ID" value="XM_065808814.1"/>
</dbReference>
<name>A0ABM4CSK7_HYDVU</name>
<proteinExistence type="predicted"/>
<reference evidence="3" key="1">
    <citation type="submission" date="2025-08" db="UniProtKB">
        <authorList>
            <consortium name="RefSeq"/>
        </authorList>
    </citation>
    <scope>IDENTIFICATION</scope>
</reference>
<evidence type="ECO:0000313" key="3">
    <source>
        <dbReference type="RefSeq" id="XP_065664886.1"/>
    </source>
</evidence>
<dbReference type="InterPro" id="IPR003609">
    <property type="entry name" value="Pan_app"/>
</dbReference>
<dbReference type="Proteomes" id="UP001652625">
    <property type="component" value="Chromosome 10"/>
</dbReference>
<accession>A0ABM4CSK7</accession>
<dbReference type="InterPro" id="IPR008979">
    <property type="entry name" value="Galactose-bd-like_sf"/>
</dbReference>
<evidence type="ECO:0000259" key="1">
    <source>
        <dbReference type="Pfam" id="PF00024"/>
    </source>
</evidence>
<dbReference type="SUPFAM" id="SSF49785">
    <property type="entry name" value="Galactose-binding domain-like"/>
    <property type="match status" value="1"/>
</dbReference>
<dbReference type="Gene3D" id="3.50.4.10">
    <property type="entry name" value="Hepatocyte Growth Factor"/>
    <property type="match status" value="1"/>
</dbReference>
<dbReference type="Pfam" id="PF00024">
    <property type="entry name" value="PAN_1"/>
    <property type="match status" value="1"/>
</dbReference>
<dbReference type="GeneID" id="124816922"/>
<evidence type="ECO:0000313" key="2">
    <source>
        <dbReference type="Proteomes" id="UP001652625"/>
    </source>
</evidence>
<protein>
    <submittedName>
        <fullName evidence="3">Uncharacterized protein LOC124816922 isoform X3</fullName>
    </submittedName>
</protein>
<sequence length="271" mass="30658">MKSLFIRLAFFYATHLSVNPYITRLPCFLYANFNLVYNKYFNGDIALTHFGVGNVNECGTFCVRFPTCLFANYNANQKICKLMSSASNFSNSVTDSQSQVLTTDITSNKNIGPICESNTPCSNLYCRDVCLKDNQHSYICIESNDASRSATASLSSTWDSIYIASKAIDGSETTYAITANSQTTHWFKLDLNYIYQIVQIVVYNRMDYHPDRMIGNKLFVNVYDQYIDVPETAVLTSNSKQIFTGSFIGRYIFIVRDSSDLLQVAEINVFV</sequence>
<organism evidence="2 3">
    <name type="scientific">Hydra vulgaris</name>
    <name type="common">Hydra</name>
    <name type="synonym">Hydra attenuata</name>
    <dbReference type="NCBI Taxonomy" id="6087"/>
    <lineage>
        <taxon>Eukaryota</taxon>
        <taxon>Metazoa</taxon>
        <taxon>Cnidaria</taxon>
        <taxon>Hydrozoa</taxon>
        <taxon>Hydroidolina</taxon>
        <taxon>Anthoathecata</taxon>
        <taxon>Aplanulata</taxon>
        <taxon>Hydridae</taxon>
        <taxon>Hydra</taxon>
    </lineage>
</organism>